<dbReference type="EC" id="3.2.2.n1" evidence="2"/>
<dbReference type="PANTHER" id="PTHR43393:SF3">
    <property type="entry name" value="LYSINE DECARBOXYLASE-LIKE PROTEIN"/>
    <property type="match status" value="1"/>
</dbReference>
<keyword evidence="2" id="KW-0378">Hydrolase</keyword>
<dbReference type="Proteomes" id="UP000184516">
    <property type="component" value="Unassembled WGS sequence"/>
</dbReference>
<accession>A0A1M5EBI3</accession>
<organism evidence="3 4">
    <name type="scientific">Flavobacterium fluvii</name>
    <dbReference type="NCBI Taxonomy" id="468056"/>
    <lineage>
        <taxon>Bacteria</taxon>
        <taxon>Pseudomonadati</taxon>
        <taxon>Bacteroidota</taxon>
        <taxon>Flavobacteriia</taxon>
        <taxon>Flavobacteriales</taxon>
        <taxon>Flavobacteriaceae</taxon>
        <taxon>Flavobacterium</taxon>
    </lineage>
</organism>
<dbReference type="PANTHER" id="PTHR43393">
    <property type="entry name" value="CYTOKININ RIBOSIDE 5'-MONOPHOSPHATE PHOSPHORIBOHYDROLASE"/>
    <property type="match status" value="1"/>
</dbReference>
<keyword evidence="4" id="KW-1185">Reference proteome</keyword>
<comment type="similarity">
    <text evidence="2">Belongs to the LOG family.</text>
</comment>
<name>A0A1M5EBI3_9FLAO</name>
<reference evidence="4" key="1">
    <citation type="submission" date="2016-11" db="EMBL/GenBank/DDBJ databases">
        <authorList>
            <person name="Varghese N."/>
            <person name="Submissions S."/>
        </authorList>
    </citation>
    <scope>NUCLEOTIDE SEQUENCE [LARGE SCALE GENOMIC DNA]</scope>
    <source>
        <strain evidence="4">DSM 19978</strain>
    </source>
</reference>
<dbReference type="RefSeq" id="WP_141226053.1">
    <property type="nucleotide sequence ID" value="NZ_FQWB01000001.1"/>
</dbReference>
<proteinExistence type="inferred from homology"/>
<evidence type="ECO:0000313" key="4">
    <source>
        <dbReference type="Proteomes" id="UP000184516"/>
    </source>
</evidence>
<dbReference type="Pfam" id="PF03641">
    <property type="entry name" value="Lysine_decarbox"/>
    <property type="match status" value="1"/>
</dbReference>
<evidence type="ECO:0000313" key="3">
    <source>
        <dbReference type="EMBL" id="SHF76588.1"/>
    </source>
</evidence>
<dbReference type="NCBIfam" id="TIGR00730">
    <property type="entry name" value="Rossman fold protein, TIGR00730 family"/>
    <property type="match status" value="1"/>
</dbReference>
<gene>
    <name evidence="3" type="ORF">SAMN05443549_101272</name>
</gene>
<dbReference type="InterPro" id="IPR005269">
    <property type="entry name" value="LOG"/>
</dbReference>
<dbReference type="InterPro" id="IPR052341">
    <property type="entry name" value="LOG_family_nucleotidases"/>
</dbReference>
<dbReference type="EMBL" id="FQWB01000001">
    <property type="protein sequence ID" value="SHF76588.1"/>
    <property type="molecule type" value="Genomic_DNA"/>
</dbReference>
<evidence type="ECO:0000256" key="1">
    <source>
        <dbReference type="ARBA" id="ARBA00000274"/>
    </source>
</evidence>
<dbReference type="SUPFAM" id="SSF102405">
    <property type="entry name" value="MCP/YpsA-like"/>
    <property type="match status" value="1"/>
</dbReference>
<dbReference type="InterPro" id="IPR031100">
    <property type="entry name" value="LOG_fam"/>
</dbReference>
<keyword evidence="2" id="KW-0203">Cytokinin biosynthesis</keyword>
<dbReference type="GO" id="GO:0009691">
    <property type="term" value="P:cytokinin biosynthetic process"/>
    <property type="evidence" value="ECO:0007669"/>
    <property type="project" value="UniProtKB-UniRule"/>
</dbReference>
<dbReference type="OrthoDB" id="9801098at2"/>
<protein>
    <recommendedName>
        <fullName evidence="2">Cytokinin riboside 5'-monophosphate phosphoribohydrolase</fullName>
        <ecNumber evidence="2">3.2.2.n1</ecNumber>
    </recommendedName>
</protein>
<comment type="catalytic activity">
    <reaction evidence="1">
        <text>AMP + H2O = D-ribose 5-phosphate + adenine</text>
        <dbReference type="Rhea" id="RHEA:20129"/>
        <dbReference type="ChEBI" id="CHEBI:15377"/>
        <dbReference type="ChEBI" id="CHEBI:16708"/>
        <dbReference type="ChEBI" id="CHEBI:78346"/>
        <dbReference type="ChEBI" id="CHEBI:456215"/>
        <dbReference type="EC" id="3.2.2.4"/>
    </reaction>
</comment>
<sequence length="264" mass="29698">MCAKETTNFKRLTPEEWENAWQQHWKKAQLDYELPINKSEEHKFLSEKRTPEKEKERLERITQEFEMGFKKLGKLGPAVTIFGSARFKPGEPYYELSRETGKAFAKAGFTVLTGGGPGAMEAANRGANEAGGPNYGLNIILPKEQAPNPYVTESFEFNYFFIRKVMLVKYSCAYIVMPGGLGTLDELFEAATLIQCNKIGPFPLILVGGKFWKGLRDFVAFMAEEGVFSPEEIGFSRIVETPEEAIEMVLAGLPQDFKESLNPL</sequence>
<evidence type="ECO:0000256" key="2">
    <source>
        <dbReference type="RuleBase" id="RU363015"/>
    </source>
</evidence>
<dbReference type="GO" id="GO:0008714">
    <property type="term" value="F:AMP nucleosidase activity"/>
    <property type="evidence" value="ECO:0007669"/>
    <property type="project" value="UniProtKB-EC"/>
</dbReference>
<dbReference type="AlphaFoldDB" id="A0A1M5EBI3"/>
<dbReference type="Gene3D" id="3.40.50.450">
    <property type="match status" value="1"/>
</dbReference>
<dbReference type="GO" id="GO:0005829">
    <property type="term" value="C:cytosol"/>
    <property type="evidence" value="ECO:0007669"/>
    <property type="project" value="TreeGrafter"/>
</dbReference>
<dbReference type="STRING" id="468056.SAMN05443549_101272"/>